<dbReference type="InterPro" id="IPR001810">
    <property type="entry name" value="F-box_dom"/>
</dbReference>
<name>A0AA85AAK1_9TREM</name>
<dbReference type="SUPFAM" id="SSF48425">
    <property type="entry name" value="Sec7 domain"/>
    <property type="match status" value="1"/>
</dbReference>
<dbReference type="Gene3D" id="1.20.1280.50">
    <property type="match status" value="1"/>
</dbReference>
<dbReference type="Pfam" id="PF12937">
    <property type="entry name" value="F-box-like"/>
    <property type="match status" value="1"/>
</dbReference>
<dbReference type="GO" id="GO:0032012">
    <property type="term" value="P:regulation of ARF protein signal transduction"/>
    <property type="evidence" value="ECO:0007669"/>
    <property type="project" value="InterPro"/>
</dbReference>
<dbReference type="GO" id="GO:0005085">
    <property type="term" value="F:guanyl-nucleotide exchange factor activity"/>
    <property type="evidence" value="ECO:0007669"/>
    <property type="project" value="InterPro"/>
</dbReference>
<evidence type="ECO:0000259" key="1">
    <source>
        <dbReference type="PROSITE" id="PS50181"/>
    </source>
</evidence>
<organism evidence="3 4">
    <name type="scientific">Schistosoma margrebowiei</name>
    <dbReference type="NCBI Taxonomy" id="48269"/>
    <lineage>
        <taxon>Eukaryota</taxon>
        <taxon>Metazoa</taxon>
        <taxon>Spiralia</taxon>
        <taxon>Lophotrochozoa</taxon>
        <taxon>Platyhelminthes</taxon>
        <taxon>Trematoda</taxon>
        <taxon>Digenea</taxon>
        <taxon>Strigeidida</taxon>
        <taxon>Schistosomatoidea</taxon>
        <taxon>Schistosomatidae</taxon>
        <taxon>Schistosoma</taxon>
    </lineage>
</organism>
<reference evidence="4" key="1">
    <citation type="submission" date="2023-11" db="UniProtKB">
        <authorList>
            <consortium name="WormBaseParasite"/>
        </authorList>
    </citation>
    <scope>IDENTIFICATION</scope>
</reference>
<sequence length="318" mass="36340">MGLVLALQHSYSSQKDGVCLETPQLSSEFVDLHHLPAELALNILSRLNATDLYLASCVWYDLAYDEVLWKSLCKASWPFCSAYKNGVLQSEPSFRRLYLKLDEARLTFNADAFEVSSTYTSIFQGMGYIFRHRLVDDNTDDLVNFFHYASGLDPFQKRRYLETRPQVLRGLVNLKDFRNYSLPNALRGLFTELPVQSSEPSASAFIHLLVGLFSERFTQCNPDLGITRDEIYLLCFSMIMLSVDLWSPSIKNKMSKREFIRNTRQVATTTSDEFLGNLYDNVYIIGHVVLIDCSGPPFRHSEVKAILVRNQPLSLPAF</sequence>
<dbReference type="InterPro" id="IPR023394">
    <property type="entry name" value="Sec7_C_sf"/>
</dbReference>
<dbReference type="AlphaFoldDB" id="A0AA85AAK1"/>
<feature type="domain" description="SEC7" evidence="2">
    <location>
        <begin position="124"/>
        <end position="285"/>
    </location>
</feature>
<dbReference type="InterPro" id="IPR035999">
    <property type="entry name" value="Sec7_dom_sf"/>
</dbReference>
<dbReference type="Gene3D" id="1.10.1000.11">
    <property type="entry name" value="Arf Nucleotide-binding Site Opener,domain 2"/>
    <property type="match status" value="1"/>
</dbReference>
<dbReference type="WBParaSite" id="SMRG1_73520.2">
    <property type="protein sequence ID" value="SMRG1_73520.2"/>
    <property type="gene ID" value="SMRG1_73520"/>
</dbReference>
<dbReference type="InterPro" id="IPR000904">
    <property type="entry name" value="Sec7_dom"/>
</dbReference>
<dbReference type="SMART" id="SM00222">
    <property type="entry name" value="Sec7"/>
    <property type="match status" value="1"/>
</dbReference>
<dbReference type="PANTHER" id="PTHR10663">
    <property type="entry name" value="GUANYL-NUCLEOTIDE EXCHANGE FACTOR"/>
    <property type="match status" value="1"/>
</dbReference>
<dbReference type="Proteomes" id="UP000050790">
    <property type="component" value="Unassembled WGS sequence"/>
</dbReference>
<dbReference type="PROSITE" id="PS50181">
    <property type="entry name" value="FBOX"/>
    <property type="match status" value="1"/>
</dbReference>
<proteinExistence type="predicted"/>
<evidence type="ECO:0000313" key="3">
    <source>
        <dbReference type="Proteomes" id="UP000050790"/>
    </source>
</evidence>
<dbReference type="SUPFAM" id="SSF81383">
    <property type="entry name" value="F-box domain"/>
    <property type="match status" value="1"/>
</dbReference>
<accession>A0AA85AAK1</accession>
<feature type="domain" description="F-box" evidence="1">
    <location>
        <begin position="29"/>
        <end position="72"/>
    </location>
</feature>
<dbReference type="Pfam" id="PF01369">
    <property type="entry name" value="Sec7"/>
    <property type="match status" value="1"/>
</dbReference>
<protein>
    <submittedName>
        <fullName evidence="4">F-box only protein 8</fullName>
    </submittedName>
</protein>
<evidence type="ECO:0000259" key="2">
    <source>
        <dbReference type="PROSITE" id="PS50190"/>
    </source>
</evidence>
<dbReference type="PROSITE" id="PS50190">
    <property type="entry name" value="SEC7"/>
    <property type="match status" value="1"/>
</dbReference>
<dbReference type="PANTHER" id="PTHR10663:SF372">
    <property type="entry name" value="F-BOX ONLY PROTEIN 8"/>
    <property type="match status" value="1"/>
</dbReference>
<dbReference type="InterPro" id="IPR036047">
    <property type="entry name" value="F-box-like_dom_sf"/>
</dbReference>
<evidence type="ECO:0000313" key="4">
    <source>
        <dbReference type="WBParaSite" id="SMRG1_73520.2"/>
    </source>
</evidence>